<dbReference type="Pfam" id="PF05193">
    <property type="entry name" value="Peptidase_M16_C"/>
    <property type="match status" value="1"/>
</dbReference>
<evidence type="ECO:0000256" key="8">
    <source>
        <dbReference type="RuleBase" id="RU004447"/>
    </source>
</evidence>
<evidence type="ECO:0000313" key="14">
    <source>
        <dbReference type="EMBL" id="CAF3731733.1"/>
    </source>
</evidence>
<gene>
    <name evidence="12" type="ORF">GPM918_LOCUS11570</name>
    <name evidence="13" type="ORF">OVA965_LOCUS12526</name>
    <name evidence="15" type="ORF">SRO942_LOCUS11568</name>
    <name evidence="14" type="ORF">TMI583_LOCUS12530</name>
</gene>
<dbReference type="GO" id="GO:0006508">
    <property type="term" value="P:proteolysis"/>
    <property type="evidence" value="ECO:0007669"/>
    <property type="project" value="UniProtKB-KW"/>
</dbReference>
<dbReference type="GO" id="GO:0046872">
    <property type="term" value="F:metal ion binding"/>
    <property type="evidence" value="ECO:0007669"/>
    <property type="project" value="UniProtKB-KW"/>
</dbReference>
<proteinExistence type="inferred from homology"/>
<evidence type="ECO:0000313" key="16">
    <source>
        <dbReference type="Proteomes" id="UP000663829"/>
    </source>
</evidence>
<feature type="domain" description="Peptidase M16 middle/third" evidence="11">
    <location>
        <begin position="366"/>
        <end position="604"/>
    </location>
</feature>
<dbReference type="Proteomes" id="UP000677228">
    <property type="component" value="Unassembled WGS sequence"/>
</dbReference>
<comment type="similarity">
    <text evidence="2 8">Belongs to the peptidase M16 family.</text>
</comment>
<dbReference type="PANTHER" id="PTHR43690:SF18">
    <property type="entry name" value="INSULIN-DEGRADING ENZYME-RELATED"/>
    <property type="match status" value="1"/>
</dbReference>
<protein>
    <recommendedName>
        <fullName evidence="17">Insulin-degrading enzyme</fullName>
    </recommendedName>
</protein>
<organism evidence="12 16">
    <name type="scientific">Didymodactylos carnosus</name>
    <dbReference type="NCBI Taxonomy" id="1234261"/>
    <lineage>
        <taxon>Eukaryota</taxon>
        <taxon>Metazoa</taxon>
        <taxon>Spiralia</taxon>
        <taxon>Gnathifera</taxon>
        <taxon>Rotifera</taxon>
        <taxon>Eurotatoria</taxon>
        <taxon>Bdelloidea</taxon>
        <taxon>Philodinida</taxon>
        <taxon>Philodinidae</taxon>
        <taxon>Didymodactylos</taxon>
    </lineage>
</organism>
<evidence type="ECO:0000259" key="9">
    <source>
        <dbReference type="Pfam" id="PF00675"/>
    </source>
</evidence>
<dbReference type="Proteomes" id="UP000663829">
    <property type="component" value="Unassembled WGS sequence"/>
</dbReference>
<keyword evidence="7" id="KW-0482">Metalloprotease</keyword>
<dbReference type="EMBL" id="CAJNOQ010002418">
    <property type="protein sequence ID" value="CAF0957364.1"/>
    <property type="molecule type" value="Genomic_DNA"/>
</dbReference>
<dbReference type="InterPro" id="IPR011249">
    <property type="entry name" value="Metalloenz_LuxS/M16"/>
</dbReference>
<dbReference type="GO" id="GO:0004222">
    <property type="term" value="F:metalloendopeptidase activity"/>
    <property type="evidence" value="ECO:0007669"/>
    <property type="project" value="InterPro"/>
</dbReference>
<comment type="caution">
    <text evidence="12">The sequence shown here is derived from an EMBL/GenBank/DDBJ whole genome shotgun (WGS) entry which is preliminary data.</text>
</comment>
<dbReference type="InterPro" id="IPR032632">
    <property type="entry name" value="Peptidase_M16_M"/>
</dbReference>
<evidence type="ECO:0000256" key="7">
    <source>
        <dbReference type="ARBA" id="ARBA00023049"/>
    </source>
</evidence>
<keyword evidence="16" id="KW-1185">Reference proteome</keyword>
<evidence type="ECO:0000256" key="1">
    <source>
        <dbReference type="ARBA" id="ARBA00001947"/>
    </source>
</evidence>
<dbReference type="Proteomes" id="UP000681722">
    <property type="component" value="Unassembled WGS sequence"/>
</dbReference>
<dbReference type="FunFam" id="3.30.830.10:FF:000012">
    <property type="entry name" value="Protease 3"/>
    <property type="match status" value="1"/>
</dbReference>
<dbReference type="OrthoDB" id="952271at2759"/>
<keyword evidence="3" id="KW-0645">Protease</keyword>
<feature type="domain" description="Peptidase M16 N-terminal" evidence="9">
    <location>
        <begin position="73"/>
        <end position="193"/>
    </location>
</feature>
<dbReference type="PROSITE" id="PS00143">
    <property type="entry name" value="INSULINASE"/>
    <property type="match status" value="1"/>
</dbReference>
<feature type="domain" description="Peptidase M16 C-terminal" evidence="10">
    <location>
        <begin position="232"/>
        <end position="328"/>
    </location>
</feature>
<evidence type="ECO:0000256" key="6">
    <source>
        <dbReference type="ARBA" id="ARBA00022833"/>
    </source>
</evidence>
<dbReference type="AlphaFoldDB" id="A0A814DLI2"/>
<dbReference type="InterPro" id="IPR011765">
    <property type="entry name" value="Pept_M16_N"/>
</dbReference>
<dbReference type="InterPro" id="IPR007863">
    <property type="entry name" value="Peptidase_M16_C"/>
</dbReference>
<keyword evidence="4" id="KW-0479">Metal-binding</keyword>
<evidence type="ECO:0000256" key="4">
    <source>
        <dbReference type="ARBA" id="ARBA00022723"/>
    </source>
</evidence>
<dbReference type="SUPFAM" id="SSF63411">
    <property type="entry name" value="LuxS/MPP-like metallohydrolase"/>
    <property type="match status" value="4"/>
</dbReference>
<reference evidence="12" key="1">
    <citation type="submission" date="2021-02" db="EMBL/GenBank/DDBJ databases">
        <authorList>
            <person name="Nowell W R."/>
        </authorList>
    </citation>
    <scope>NUCLEOTIDE SEQUENCE</scope>
</reference>
<dbReference type="InterPro" id="IPR050626">
    <property type="entry name" value="Peptidase_M16"/>
</dbReference>
<dbReference type="Gene3D" id="3.30.830.10">
    <property type="entry name" value="Metalloenzyme, LuxS/M16 peptidase-like"/>
    <property type="match status" value="4"/>
</dbReference>
<evidence type="ECO:0000313" key="13">
    <source>
        <dbReference type="EMBL" id="CAF0958837.1"/>
    </source>
</evidence>
<evidence type="ECO:0000256" key="5">
    <source>
        <dbReference type="ARBA" id="ARBA00022801"/>
    </source>
</evidence>
<accession>A0A814DLI2</accession>
<comment type="cofactor">
    <cofactor evidence="1">
        <name>Zn(2+)</name>
        <dbReference type="ChEBI" id="CHEBI:29105"/>
    </cofactor>
</comment>
<dbReference type="EMBL" id="CAJNOK010005054">
    <property type="protein sequence ID" value="CAF0958837.1"/>
    <property type="molecule type" value="Genomic_DNA"/>
</dbReference>
<evidence type="ECO:0008006" key="17">
    <source>
        <dbReference type="Google" id="ProtNLM"/>
    </source>
</evidence>
<dbReference type="EMBL" id="CAJOBC010002417">
    <property type="protein sequence ID" value="CAF3732205.1"/>
    <property type="molecule type" value="Genomic_DNA"/>
</dbReference>
<keyword evidence="6" id="KW-0862">Zinc</keyword>
<dbReference type="InterPro" id="IPR001431">
    <property type="entry name" value="Pept_M16_Zn_BS"/>
</dbReference>
<evidence type="ECO:0000256" key="3">
    <source>
        <dbReference type="ARBA" id="ARBA00022670"/>
    </source>
</evidence>
<evidence type="ECO:0000259" key="11">
    <source>
        <dbReference type="Pfam" id="PF16187"/>
    </source>
</evidence>
<keyword evidence="5" id="KW-0378">Hydrolase</keyword>
<evidence type="ECO:0000259" key="10">
    <source>
        <dbReference type="Pfam" id="PF05193"/>
    </source>
</evidence>
<dbReference type="Pfam" id="PF00675">
    <property type="entry name" value="Peptidase_M16"/>
    <property type="match status" value="1"/>
</dbReference>
<evidence type="ECO:0000313" key="12">
    <source>
        <dbReference type="EMBL" id="CAF0957364.1"/>
    </source>
</evidence>
<evidence type="ECO:0000256" key="2">
    <source>
        <dbReference type="ARBA" id="ARBA00007261"/>
    </source>
</evidence>
<name>A0A814DLI2_9BILA</name>
<dbReference type="Pfam" id="PF16187">
    <property type="entry name" value="Peptidase_M16_M"/>
    <property type="match status" value="1"/>
</dbReference>
<dbReference type="PANTHER" id="PTHR43690">
    <property type="entry name" value="NARDILYSIN"/>
    <property type="match status" value="1"/>
</dbReference>
<dbReference type="EMBL" id="CAJOBA010005059">
    <property type="protein sequence ID" value="CAF3731733.1"/>
    <property type="molecule type" value="Genomic_DNA"/>
</dbReference>
<evidence type="ECO:0000313" key="15">
    <source>
        <dbReference type="EMBL" id="CAF3732205.1"/>
    </source>
</evidence>
<sequence length="809" mass="94689">MEISTIIPPTESRTVIITTKFDEKLKQKRKRRKTIIAAGFAVVRRIDNSEFKKSKMDKRTFGGIVLSNGLTALLISDPTTPKSSAALSVFVGSWQDPIEAQGLAHFLEHMLFMGTKKYPDVNEYSDYNQQHGGNRNAFTTDEQTVYFFDVNKNAFPEMLDRFAQFFVSPLLTKKWYDKEMEAVNSEYLNAKSNDVWKQIFILKNSSNPKFPYSRLNVGTLDILKRENIGDLLNNFYQKYYTSKNMKLVIIELEQLTVKLFSEIPTGLPQDEFLNFTGELPFLNTHLQRQILILPNKEFHQMTVYWVLPSMLKEYQSEPLTFIDYLMTYDCDGCLFVFYTNSAELKGVSQWREFWLMMQKTAMLAHTFRERRRSIDESADLAFDLQQKPMTLVLKNPEQYIYDESKFLRLLNMCSPDNMQLHVASSSFQRLNLTWNTEPWLGAKFINEKIPPLLAQRWKYLRFDSNNNTYGLSFFLLHNPYFDQIQKIIDTNVIISTVNVTYWPLPILNNYGLVVWHQLDTEFLLPKTLFFTRFSSNLIPDNPELQMFLNVYSELLKESLKIEKYYAGLLGSTFIVNTNDNGMTLEAMTWNRTRELRRVFIDSIVQIEIFGHGDMNSTTLKDYAQTLVMKAIYDQGYQLALIQSAVLKTAVQLRIPNDAEGDERIELFLRDYYHKFIQQKSEQQFQQEKQTLIQLKRAPFLTMAARAAANWQQIYSQNLDFDRTDKEVAAIENATLIAFRQFYEQFLLSNQNRSKLAIQLFSQNYSRTSLPDASGYAKATVILKDEDAHQQRQNWTKWQFVPKYPIQNFE</sequence>
<dbReference type="Proteomes" id="UP000682733">
    <property type="component" value="Unassembled WGS sequence"/>
</dbReference>